<comment type="similarity">
    <text evidence="7">Belongs to the TonB-dependent receptor family.</text>
</comment>
<dbReference type="Gene3D" id="2.170.130.10">
    <property type="entry name" value="TonB-dependent receptor, plug domain"/>
    <property type="match status" value="1"/>
</dbReference>
<organism evidence="9 10">
    <name type="scientific">Niabella digestorum</name>
    <dbReference type="NCBI Taxonomy" id="3117701"/>
    <lineage>
        <taxon>Bacteria</taxon>
        <taxon>Pseudomonadati</taxon>
        <taxon>Bacteroidota</taxon>
        <taxon>Chitinophagia</taxon>
        <taxon>Chitinophagales</taxon>
        <taxon>Chitinophagaceae</taxon>
        <taxon>Niabella</taxon>
    </lineage>
</organism>
<dbReference type="InterPro" id="IPR037066">
    <property type="entry name" value="Plug_dom_sf"/>
</dbReference>
<dbReference type="NCBIfam" id="TIGR04056">
    <property type="entry name" value="OMP_RagA_SusC"/>
    <property type="match status" value="1"/>
</dbReference>
<dbReference type="InterPro" id="IPR039426">
    <property type="entry name" value="TonB-dep_rcpt-like"/>
</dbReference>
<dbReference type="InterPro" id="IPR012910">
    <property type="entry name" value="Plug_dom"/>
</dbReference>
<dbReference type="PROSITE" id="PS52016">
    <property type="entry name" value="TONB_DEPENDENT_REC_3"/>
    <property type="match status" value="1"/>
</dbReference>
<gene>
    <name evidence="9" type="ORF">V2H41_06220</name>
</gene>
<evidence type="ECO:0000256" key="4">
    <source>
        <dbReference type="ARBA" id="ARBA00022692"/>
    </source>
</evidence>
<dbReference type="Proteomes" id="UP001357452">
    <property type="component" value="Unassembled WGS sequence"/>
</dbReference>
<evidence type="ECO:0000259" key="8">
    <source>
        <dbReference type="Pfam" id="PF07715"/>
    </source>
</evidence>
<dbReference type="EMBL" id="JAZGLY010000003">
    <property type="protein sequence ID" value="MEE6186865.1"/>
    <property type="molecule type" value="Genomic_DNA"/>
</dbReference>
<keyword evidence="5 7" id="KW-0472">Membrane</keyword>
<dbReference type="InterPro" id="IPR036942">
    <property type="entry name" value="Beta-barrel_TonB_sf"/>
</dbReference>
<dbReference type="RefSeq" id="WP_330974526.1">
    <property type="nucleotide sequence ID" value="NZ_JAZGLY010000003.1"/>
</dbReference>
<dbReference type="SUPFAM" id="SSF56935">
    <property type="entry name" value="Porins"/>
    <property type="match status" value="1"/>
</dbReference>
<evidence type="ECO:0000256" key="2">
    <source>
        <dbReference type="ARBA" id="ARBA00022448"/>
    </source>
</evidence>
<comment type="caution">
    <text evidence="9">The sequence shown here is derived from an EMBL/GenBank/DDBJ whole genome shotgun (WGS) entry which is preliminary data.</text>
</comment>
<dbReference type="InterPro" id="IPR023996">
    <property type="entry name" value="TonB-dep_OMP_SusC/RagA"/>
</dbReference>
<name>A0ABU7RFU1_9BACT</name>
<evidence type="ECO:0000256" key="1">
    <source>
        <dbReference type="ARBA" id="ARBA00004571"/>
    </source>
</evidence>
<dbReference type="SUPFAM" id="SSF49464">
    <property type="entry name" value="Carboxypeptidase regulatory domain-like"/>
    <property type="match status" value="1"/>
</dbReference>
<dbReference type="Gene3D" id="2.60.40.1120">
    <property type="entry name" value="Carboxypeptidase-like, regulatory domain"/>
    <property type="match status" value="1"/>
</dbReference>
<dbReference type="NCBIfam" id="TIGR04057">
    <property type="entry name" value="SusC_RagA_signa"/>
    <property type="match status" value="1"/>
</dbReference>
<keyword evidence="10" id="KW-1185">Reference proteome</keyword>
<accession>A0ABU7RFU1</accession>
<dbReference type="Gene3D" id="2.40.170.20">
    <property type="entry name" value="TonB-dependent receptor, beta-barrel domain"/>
    <property type="match status" value="1"/>
</dbReference>
<evidence type="ECO:0000256" key="7">
    <source>
        <dbReference type="PROSITE-ProRule" id="PRU01360"/>
    </source>
</evidence>
<comment type="subcellular location">
    <subcellularLocation>
        <location evidence="1 7">Cell outer membrane</location>
        <topology evidence="1 7">Multi-pass membrane protein</topology>
    </subcellularLocation>
</comment>
<dbReference type="InterPro" id="IPR008969">
    <property type="entry name" value="CarboxyPept-like_regulatory"/>
</dbReference>
<keyword evidence="4 7" id="KW-0812">Transmembrane</keyword>
<dbReference type="InterPro" id="IPR023997">
    <property type="entry name" value="TonB-dep_OMP_SusC/RagA_CS"/>
</dbReference>
<evidence type="ECO:0000256" key="6">
    <source>
        <dbReference type="ARBA" id="ARBA00023237"/>
    </source>
</evidence>
<evidence type="ECO:0000313" key="9">
    <source>
        <dbReference type="EMBL" id="MEE6186865.1"/>
    </source>
</evidence>
<keyword evidence="2 7" id="KW-0813">Transport</keyword>
<keyword evidence="3 7" id="KW-1134">Transmembrane beta strand</keyword>
<proteinExistence type="inferred from homology"/>
<dbReference type="Pfam" id="PF07715">
    <property type="entry name" value="Plug"/>
    <property type="match status" value="1"/>
</dbReference>
<dbReference type="Pfam" id="PF13620">
    <property type="entry name" value="CarboxypepD_reg"/>
    <property type="match status" value="1"/>
</dbReference>
<evidence type="ECO:0000313" key="10">
    <source>
        <dbReference type="Proteomes" id="UP001357452"/>
    </source>
</evidence>
<feature type="domain" description="TonB-dependent receptor plug" evidence="8">
    <location>
        <begin position="151"/>
        <end position="257"/>
    </location>
</feature>
<evidence type="ECO:0000256" key="3">
    <source>
        <dbReference type="ARBA" id="ARBA00022452"/>
    </source>
</evidence>
<protein>
    <submittedName>
        <fullName evidence="9">SusC/RagA family TonB-linked outer membrane protein</fullName>
    </submittedName>
</protein>
<evidence type="ECO:0000256" key="5">
    <source>
        <dbReference type="ARBA" id="ARBA00023136"/>
    </source>
</evidence>
<keyword evidence="6 7" id="KW-0998">Cell outer membrane</keyword>
<sequence length="811" mass="90916">MNKNTCFYVFRQSKCNRATNKISKYAKTSQTFIAFVPFLFCFSWRLSTETVNGKILSESGESLSSVTVIVENITSGQQRMLLTDSSGIFSIPNLHPGQRYNLYFEHVGYQRDSLNNYLVSNNENSLLLIRMRLLQSELGEVVVVGYGTQKKVNLTGAVSVIKGADIETRPVLNATQSLQGLVPGLNISVGTSTKPGQSFNLNIRGAGNLAGGDGPFVLVDGMPMDLSEINPNDIESISVLKDAAASAVYGARAPYGVILITTKKGKADRIMLNYSGNYGFTRPVKLPDMVNLYEFAKYFNAATFNAQGSKQYSDEKLELLKRYVENPKGINIFPEANDNYLSNWENTANGVANTNWFKFHYKPWSHRQAHNLSLSGGNKITQYFVSGGYYDEAGLLRFADMDYNRLNFNSTIITQLTDWLKFKLNTKVTNDKYTAPFSINGTFESLFMHNLARMRPNISPYDLNGNYNEISSVPYFQSGSKYTNKNFTLALLPGVEIEPLKNWKIIADFNILKKDGQIETLLIPGVVYGIDGTPKLVNRSEFAIPIGGSYSREENNNIYISPNIYTSYNYSIDRKHNFGIMAGFQQELNQFRSLTSSAQDLISFNRPGISLTTTTPTTKESRNEWATRGYFGRLSYNFREKYLIELNGRYDGSSRFSPNNRWGFFPSMSVGYNIAKENFMKNVTFVNNLKIRGSYGMLGNQSGAGLYSYIQTMGISVPGTNGSGPSWFFQNGREAIIYAPAPFNQSTTWEKVLTKNIGLDFDLFAYKLSGSLDIYQRETRDMLGPTFDIADLFGGVFLQAIMQIFVLMVGN</sequence>
<reference evidence="9 10" key="1">
    <citation type="submission" date="2024-01" db="EMBL/GenBank/DDBJ databases">
        <title>Niabella digestum sp. nov., isolated from waste digestion system.</title>
        <authorList>
            <person name="Zhang L."/>
        </authorList>
    </citation>
    <scope>NUCLEOTIDE SEQUENCE [LARGE SCALE GENOMIC DNA]</scope>
    <source>
        <strain evidence="9 10">A18</strain>
    </source>
</reference>